<evidence type="ECO:0000313" key="2">
    <source>
        <dbReference type="EMBL" id="GHI68752.1"/>
    </source>
</evidence>
<feature type="compositionally biased region" description="Basic and acidic residues" evidence="1">
    <location>
        <begin position="1"/>
        <end position="20"/>
    </location>
</feature>
<feature type="compositionally biased region" description="Low complexity" evidence="1">
    <location>
        <begin position="161"/>
        <end position="175"/>
    </location>
</feature>
<protein>
    <submittedName>
        <fullName evidence="2">Uncharacterized protein</fullName>
    </submittedName>
</protein>
<feature type="compositionally biased region" description="Low complexity" evidence="1">
    <location>
        <begin position="59"/>
        <end position="73"/>
    </location>
</feature>
<comment type="caution">
    <text evidence="2">The sequence shown here is derived from an EMBL/GenBank/DDBJ whole genome shotgun (WGS) entry which is preliminary data.</text>
</comment>
<feature type="region of interest" description="Disordered" evidence="1">
    <location>
        <begin position="102"/>
        <end position="121"/>
    </location>
</feature>
<accession>A0ABQ3SL47</accession>
<feature type="region of interest" description="Disordered" evidence="1">
    <location>
        <begin position="1"/>
        <end position="92"/>
    </location>
</feature>
<dbReference type="EMBL" id="BNEC01000003">
    <property type="protein sequence ID" value="GHI68752.1"/>
    <property type="molecule type" value="Genomic_DNA"/>
</dbReference>
<evidence type="ECO:0000313" key="3">
    <source>
        <dbReference type="Proteomes" id="UP000613974"/>
    </source>
</evidence>
<dbReference type="Proteomes" id="UP000613974">
    <property type="component" value="Unassembled WGS sequence"/>
</dbReference>
<proteinExistence type="predicted"/>
<feature type="compositionally biased region" description="Basic residues" evidence="1">
    <location>
        <begin position="31"/>
        <end position="40"/>
    </location>
</feature>
<reference evidence="3" key="1">
    <citation type="submission" date="2023-07" db="EMBL/GenBank/DDBJ databases">
        <title>Whole genome shotgun sequence of Streptomyces nojiriensis NBRC 13794.</title>
        <authorList>
            <person name="Komaki H."/>
            <person name="Tamura T."/>
        </authorList>
    </citation>
    <scope>NUCLEOTIDE SEQUENCE [LARGE SCALE GENOMIC DNA]</scope>
    <source>
        <strain evidence="3">NBRC 13794</strain>
    </source>
</reference>
<gene>
    <name evidence="2" type="ORF">Snoj_26700</name>
</gene>
<evidence type="ECO:0000256" key="1">
    <source>
        <dbReference type="SAM" id="MobiDB-lite"/>
    </source>
</evidence>
<name>A0ABQ3SL47_9ACTN</name>
<feature type="region of interest" description="Disordered" evidence="1">
    <location>
        <begin position="161"/>
        <end position="185"/>
    </location>
</feature>
<keyword evidence="3" id="KW-1185">Reference proteome</keyword>
<organism evidence="2 3">
    <name type="scientific">Streptomyces nojiriensis</name>
    <dbReference type="NCBI Taxonomy" id="66374"/>
    <lineage>
        <taxon>Bacteria</taxon>
        <taxon>Bacillati</taxon>
        <taxon>Actinomycetota</taxon>
        <taxon>Actinomycetes</taxon>
        <taxon>Kitasatosporales</taxon>
        <taxon>Streptomycetaceae</taxon>
        <taxon>Streptomyces</taxon>
    </lineage>
</organism>
<sequence length="185" mass="18078">MVARRDALRTVRGITRDCRPRRPNSLVGRTRSGHRPGCRRRMPEAPGKSAAAMTAWQEGPAPRGAACAARSPSEPAPAPRQPGGDAPPRVLDVAAATAATACAAPPAGTTSPSQAALPAAAPALPAAAPALPAAAPALPAAAAGRAAAPGLTEPITCRRAGVAAPSAGSADADPAWSCATPSSGT</sequence>